<evidence type="ECO:0000313" key="1">
    <source>
        <dbReference type="EMBL" id="MBX48989.1"/>
    </source>
</evidence>
<proteinExistence type="predicted"/>
<sequence>MILIMHQKFEEDPFNGIASITKIDIYSAL</sequence>
<dbReference type="EMBL" id="GGEC01068505">
    <property type="protein sequence ID" value="MBX48989.1"/>
    <property type="molecule type" value="Transcribed_RNA"/>
</dbReference>
<dbReference type="AlphaFoldDB" id="A0A2P2P2T6"/>
<protein>
    <submittedName>
        <fullName evidence="1">Uncharacterized protein</fullName>
    </submittedName>
</protein>
<accession>A0A2P2P2T6</accession>
<name>A0A2P2P2T6_RHIMU</name>
<reference evidence="1" key="1">
    <citation type="submission" date="2018-02" db="EMBL/GenBank/DDBJ databases">
        <title>Rhizophora mucronata_Transcriptome.</title>
        <authorList>
            <person name="Meera S.P."/>
            <person name="Sreeshan A."/>
            <person name="Augustine A."/>
        </authorList>
    </citation>
    <scope>NUCLEOTIDE SEQUENCE</scope>
    <source>
        <tissue evidence="1">Leaf</tissue>
    </source>
</reference>
<organism evidence="1">
    <name type="scientific">Rhizophora mucronata</name>
    <name type="common">Asiatic mangrove</name>
    <dbReference type="NCBI Taxonomy" id="61149"/>
    <lineage>
        <taxon>Eukaryota</taxon>
        <taxon>Viridiplantae</taxon>
        <taxon>Streptophyta</taxon>
        <taxon>Embryophyta</taxon>
        <taxon>Tracheophyta</taxon>
        <taxon>Spermatophyta</taxon>
        <taxon>Magnoliopsida</taxon>
        <taxon>eudicotyledons</taxon>
        <taxon>Gunneridae</taxon>
        <taxon>Pentapetalae</taxon>
        <taxon>rosids</taxon>
        <taxon>fabids</taxon>
        <taxon>Malpighiales</taxon>
        <taxon>Rhizophoraceae</taxon>
        <taxon>Rhizophora</taxon>
    </lineage>
</organism>